<evidence type="ECO:0000256" key="1">
    <source>
        <dbReference type="ARBA" id="ARBA00004141"/>
    </source>
</evidence>
<dbReference type="GO" id="GO:0005315">
    <property type="term" value="F:phosphate transmembrane transporter activity"/>
    <property type="evidence" value="ECO:0007669"/>
    <property type="project" value="InterPro"/>
</dbReference>
<feature type="transmembrane region" description="Helical" evidence="6">
    <location>
        <begin position="470"/>
        <end position="494"/>
    </location>
</feature>
<evidence type="ECO:0000256" key="6">
    <source>
        <dbReference type="RuleBase" id="RU363058"/>
    </source>
</evidence>
<keyword evidence="5 6" id="KW-0472">Membrane</keyword>
<keyword evidence="6" id="KW-0592">Phosphate transport</keyword>
<dbReference type="KEGG" id="sphe:GFH32_12985"/>
<name>A0A5Q0QCY6_9SPHI</name>
<comment type="similarity">
    <text evidence="6">Belongs to the inorganic phosphate transporter (PiT) (TC 2.A.20) family.</text>
</comment>
<evidence type="ECO:0000256" key="5">
    <source>
        <dbReference type="ARBA" id="ARBA00023136"/>
    </source>
</evidence>
<feature type="transmembrane region" description="Helical" evidence="6">
    <location>
        <begin position="111"/>
        <end position="132"/>
    </location>
</feature>
<keyword evidence="2 6" id="KW-0813">Transport</keyword>
<feature type="transmembrane region" description="Helical" evidence="6">
    <location>
        <begin position="45"/>
        <end position="64"/>
    </location>
</feature>
<keyword evidence="4 6" id="KW-1133">Transmembrane helix</keyword>
<feature type="transmembrane region" description="Helical" evidence="6">
    <location>
        <begin position="253"/>
        <end position="271"/>
    </location>
</feature>
<evidence type="ECO:0000256" key="3">
    <source>
        <dbReference type="ARBA" id="ARBA00022692"/>
    </source>
</evidence>
<dbReference type="AlphaFoldDB" id="A0A5Q0QCY6"/>
<dbReference type="InterPro" id="IPR001204">
    <property type="entry name" value="Phos_transporter"/>
</dbReference>
<feature type="transmembrane region" description="Helical" evidence="6">
    <location>
        <begin position="229"/>
        <end position="246"/>
    </location>
</feature>
<reference evidence="7 8" key="1">
    <citation type="submission" date="2019-10" db="EMBL/GenBank/DDBJ databases">
        <authorList>
            <person name="Dong K."/>
        </authorList>
    </citation>
    <scope>NUCLEOTIDE SEQUENCE [LARGE SCALE GENOMIC DNA]</scope>
    <source>
        <strain evidence="8">dk4302</strain>
    </source>
</reference>
<accession>A0A5Q0QCY6</accession>
<evidence type="ECO:0000313" key="8">
    <source>
        <dbReference type="Proteomes" id="UP000326921"/>
    </source>
</evidence>
<keyword evidence="8" id="KW-1185">Reference proteome</keyword>
<feature type="transmembrane region" description="Helical" evidence="6">
    <location>
        <begin position="186"/>
        <end position="209"/>
    </location>
</feature>
<dbReference type="Proteomes" id="UP000326921">
    <property type="component" value="Chromosome"/>
</dbReference>
<proteinExistence type="inferred from homology"/>
<dbReference type="Pfam" id="PF01384">
    <property type="entry name" value="PHO4"/>
    <property type="match status" value="1"/>
</dbReference>
<comment type="subcellular location">
    <subcellularLocation>
        <location evidence="1 6">Membrane</location>
        <topology evidence="1 6">Multi-pass membrane protein</topology>
    </subcellularLocation>
</comment>
<evidence type="ECO:0000256" key="2">
    <source>
        <dbReference type="ARBA" id="ARBA00022448"/>
    </source>
</evidence>
<dbReference type="RefSeq" id="WP_153512015.1">
    <property type="nucleotide sequence ID" value="NZ_CP045652.1"/>
</dbReference>
<dbReference type="GO" id="GO:0016020">
    <property type="term" value="C:membrane"/>
    <property type="evidence" value="ECO:0007669"/>
    <property type="project" value="UniProtKB-SubCell"/>
</dbReference>
<feature type="transmembrane region" description="Helical" evidence="6">
    <location>
        <begin position="6"/>
        <end position="24"/>
    </location>
</feature>
<keyword evidence="3 6" id="KW-0812">Transmembrane</keyword>
<feature type="transmembrane region" description="Helical" evidence="6">
    <location>
        <begin position="84"/>
        <end position="104"/>
    </location>
</feature>
<evidence type="ECO:0000256" key="4">
    <source>
        <dbReference type="ARBA" id="ARBA00022989"/>
    </source>
</evidence>
<feature type="transmembrane region" description="Helical" evidence="6">
    <location>
        <begin position="152"/>
        <end position="174"/>
    </location>
</feature>
<organism evidence="7 8">
    <name type="scientific">Sphingobacterium zhuxiongii</name>
    <dbReference type="NCBI Taxonomy" id="2662364"/>
    <lineage>
        <taxon>Bacteria</taxon>
        <taxon>Pseudomonadati</taxon>
        <taxon>Bacteroidota</taxon>
        <taxon>Sphingobacteriia</taxon>
        <taxon>Sphingobacteriales</taxon>
        <taxon>Sphingobacteriaceae</taxon>
        <taxon>Sphingobacterium</taxon>
    </lineage>
</organism>
<dbReference type="GO" id="GO:0035435">
    <property type="term" value="P:phosphate ion transmembrane transport"/>
    <property type="evidence" value="ECO:0007669"/>
    <property type="project" value="TreeGrafter"/>
</dbReference>
<sequence>MENYLYLVLITLAVLAIIDLMVGVSNDAVNFLNSAIGSKAIPFKTIMIIASLGILFGSIFSSGMMEIARSGIYVPSKFTFDDVMAIFLAVMITDIILLDIFNYFGLPTSTTVSIVFELLGAAISLAIFKIVMTDGSWASLPDYINTEKASEIVYSILLSVVISFSIGMLVQYISRVLFTFQFEKKLKTVGVFFGGIAMAAITYFILIKGLKEVTFLGDDIKLWIKNNELLLLAGSFIVCTIISFIITRLEINILKVIIGIGTFALALSFAGNDLVNFIGVPVAAIQSIEIFQNSPGANPDTFTMDALANSNIVAPLWILLCAGIVMVITLWTSKKAKTVIETEMSLSNQSDGNEKFEPNFLSRTIVRGFIRVGSVLSYVMPKTLQSNLDKKFENPMIAVAQKKAKSKDEPMFDMIRASVNLMVASSLIALGTSMKLPLSTTYVTFMVAMGSAFADRAWGRESAVYRVSGVFHVIGGWFVTAGCAFAGAFVFAYFLKVGGIVTLVIALVVLALLLYRNAKSHDRKIKAKALQELNLEKSDIISLQQVMETSANQISETFSKANIFYKDAIDSLIKEDLESLSHNKKLVKRLMNDLNSTNNSMYNFIRSLDDTSVKGSRYYIISLGYLQDMIENLAVINSNALDHVDNNHKPLRISQAKDLKYVVEQLGAWFSKINMAYKRQDFSKMDSLIEEREGIQEYINLLLDKQIDRIRTSESSPKNSRLYFSILLETNELLSSTYKLLRLHKEFASFRRRNQQ</sequence>
<dbReference type="PANTHER" id="PTHR11101:SF16">
    <property type="entry name" value="PHOSPHATE TRANSPORTER"/>
    <property type="match status" value="1"/>
</dbReference>
<feature type="transmembrane region" description="Helical" evidence="6">
    <location>
        <begin position="500"/>
        <end position="518"/>
    </location>
</feature>
<evidence type="ECO:0000313" key="7">
    <source>
        <dbReference type="EMBL" id="QGA27174.1"/>
    </source>
</evidence>
<dbReference type="EMBL" id="CP045652">
    <property type="protein sequence ID" value="QGA27174.1"/>
    <property type="molecule type" value="Genomic_DNA"/>
</dbReference>
<dbReference type="PANTHER" id="PTHR11101">
    <property type="entry name" value="PHOSPHATE TRANSPORTER"/>
    <property type="match status" value="1"/>
</dbReference>
<protein>
    <recommendedName>
        <fullName evidence="6">Phosphate transporter</fullName>
    </recommendedName>
</protein>
<feature type="transmembrane region" description="Helical" evidence="6">
    <location>
        <begin position="312"/>
        <end position="331"/>
    </location>
</feature>
<gene>
    <name evidence="7" type="ORF">GFH32_12985</name>
</gene>